<dbReference type="PANTHER" id="PTHR10380:SF196">
    <property type="entry name" value="CUTICULAR PROTEIN 72EA"/>
    <property type="match status" value="1"/>
</dbReference>
<dbReference type="GO" id="GO:0008010">
    <property type="term" value="F:structural constituent of chitin-based larval cuticle"/>
    <property type="evidence" value="ECO:0007669"/>
    <property type="project" value="TreeGrafter"/>
</dbReference>
<keyword evidence="3" id="KW-1185">Reference proteome</keyword>
<accession>A0A154P7G4</accession>
<proteinExistence type="predicted"/>
<dbReference type="InterPro" id="IPR050468">
    <property type="entry name" value="Cuticle_Struct_Prot"/>
</dbReference>
<dbReference type="EMBL" id="KQ434832">
    <property type="protein sequence ID" value="KZC07869.1"/>
    <property type="molecule type" value="Genomic_DNA"/>
</dbReference>
<organism evidence="2 3">
    <name type="scientific">Dufourea novaeangliae</name>
    <name type="common">Sweat bee</name>
    <dbReference type="NCBI Taxonomy" id="178035"/>
    <lineage>
        <taxon>Eukaryota</taxon>
        <taxon>Metazoa</taxon>
        <taxon>Ecdysozoa</taxon>
        <taxon>Arthropoda</taxon>
        <taxon>Hexapoda</taxon>
        <taxon>Insecta</taxon>
        <taxon>Pterygota</taxon>
        <taxon>Neoptera</taxon>
        <taxon>Endopterygota</taxon>
        <taxon>Hymenoptera</taxon>
        <taxon>Apocrita</taxon>
        <taxon>Aculeata</taxon>
        <taxon>Apoidea</taxon>
        <taxon>Anthophila</taxon>
        <taxon>Halictidae</taxon>
        <taxon>Rophitinae</taxon>
        <taxon>Dufourea</taxon>
    </lineage>
</organism>
<dbReference type="AlphaFoldDB" id="A0A154P7G4"/>
<dbReference type="Proteomes" id="UP000076502">
    <property type="component" value="Unassembled WGS sequence"/>
</dbReference>
<evidence type="ECO:0000256" key="1">
    <source>
        <dbReference type="PROSITE-ProRule" id="PRU00497"/>
    </source>
</evidence>
<dbReference type="PROSITE" id="PS51155">
    <property type="entry name" value="CHIT_BIND_RR_2"/>
    <property type="match status" value="1"/>
</dbReference>
<dbReference type="Pfam" id="PF00379">
    <property type="entry name" value="Chitin_bind_4"/>
    <property type="match status" value="1"/>
</dbReference>
<keyword evidence="1" id="KW-0193">Cuticle</keyword>
<sequence>MGCAYVSPDSSSVGVQDRFLAFLVWSLGDSPISAVILLSICCLLSSGLAKPAAPLLNYQDSKGQYSFGYSAPDSARSEIRTLNGETRGAYSYIDDAGVVQSAQYTADTGGFRIAATNLPQAPLPVQDTQEVIAAREAHLEAQKLATGARSGEEMKIDGSVPESPIAEVIKITENGVLLKELKDEQKPAIESGEKIPMGREKIEQGEASLKEVKLENSGEMKISGKGQTEENLKAVAKDLRADLPLKDATITRSTPASTTILSINADEIKGLKAIDTKTSTASVQMSTRSQEQDSTTIDASQGTIAPFNTLPLRPTYPTIIKYAIPIFIF</sequence>
<evidence type="ECO:0000313" key="3">
    <source>
        <dbReference type="Proteomes" id="UP000076502"/>
    </source>
</evidence>
<name>A0A154P7G4_DUFNO</name>
<dbReference type="OrthoDB" id="8188035at2759"/>
<dbReference type="GO" id="GO:0062129">
    <property type="term" value="C:chitin-based extracellular matrix"/>
    <property type="evidence" value="ECO:0007669"/>
    <property type="project" value="TreeGrafter"/>
</dbReference>
<gene>
    <name evidence="2" type="ORF">WN55_09855</name>
</gene>
<dbReference type="STRING" id="178035.A0A154P7G4"/>
<evidence type="ECO:0000313" key="2">
    <source>
        <dbReference type="EMBL" id="KZC07869.1"/>
    </source>
</evidence>
<reference evidence="2 3" key="1">
    <citation type="submission" date="2015-07" db="EMBL/GenBank/DDBJ databases">
        <title>The genome of Dufourea novaeangliae.</title>
        <authorList>
            <person name="Pan H."/>
            <person name="Kapheim K."/>
        </authorList>
    </citation>
    <scope>NUCLEOTIDE SEQUENCE [LARGE SCALE GENOMIC DNA]</scope>
    <source>
        <strain evidence="2">0120121106</strain>
        <tissue evidence="2">Whole body</tissue>
    </source>
</reference>
<dbReference type="InterPro" id="IPR000618">
    <property type="entry name" value="Insect_cuticle"/>
</dbReference>
<dbReference type="PANTHER" id="PTHR10380">
    <property type="entry name" value="CUTICLE PROTEIN"/>
    <property type="match status" value="1"/>
</dbReference>
<protein>
    <submittedName>
        <fullName evidence="2">Cuticle protein 6</fullName>
    </submittedName>
</protein>